<dbReference type="GO" id="GO:0030170">
    <property type="term" value="F:pyridoxal phosphate binding"/>
    <property type="evidence" value="ECO:0007669"/>
    <property type="project" value="InterPro"/>
</dbReference>
<comment type="caution">
    <text evidence="2">The sequence shown here is derived from an EMBL/GenBank/DDBJ whole genome shotgun (WGS) entry which is preliminary data.</text>
</comment>
<dbReference type="PANTHER" id="PTHR36930:SF1">
    <property type="entry name" value="MOSC DOMAIN-CONTAINING PROTEIN"/>
    <property type="match status" value="1"/>
</dbReference>
<dbReference type="PROSITE" id="PS51340">
    <property type="entry name" value="MOSC"/>
    <property type="match status" value="1"/>
</dbReference>
<proteinExistence type="predicted"/>
<dbReference type="Gene3D" id="2.40.33.20">
    <property type="entry name" value="PK beta-barrel domain-like"/>
    <property type="match status" value="1"/>
</dbReference>
<protein>
    <recommendedName>
        <fullName evidence="1">MOSC domain-containing protein</fullName>
    </recommendedName>
</protein>
<dbReference type="Pfam" id="PF03473">
    <property type="entry name" value="MOSC"/>
    <property type="match status" value="1"/>
</dbReference>
<dbReference type="AlphaFoldDB" id="A0A7Z0D9R9"/>
<dbReference type="Proteomes" id="UP000527616">
    <property type="component" value="Unassembled WGS sequence"/>
</dbReference>
<dbReference type="EMBL" id="JACBZS010000001">
    <property type="protein sequence ID" value="NYI71594.1"/>
    <property type="molecule type" value="Genomic_DNA"/>
</dbReference>
<organism evidence="2 3">
    <name type="scientific">Naumannella cuiyingiana</name>
    <dbReference type="NCBI Taxonomy" id="1347891"/>
    <lineage>
        <taxon>Bacteria</taxon>
        <taxon>Bacillati</taxon>
        <taxon>Actinomycetota</taxon>
        <taxon>Actinomycetes</taxon>
        <taxon>Propionibacteriales</taxon>
        <taxon>Propionibacteriaceae</taxon>
        <taxon>Naumannella</taxon>
    </lineage>
</organism>
<accession>A0A7Z0D9R9</accession>
<dbReference type="GO" id="GO:0030151">
    <property type="term" value="F:molybdenum ion binding"/>
    <property type="evidence" value="ECO:0007669"/>
    <property type="project" value="InterPro"/>
</dbReference>
<dbReference type="RefSeq" id="WP_179445400.1">
    <property type="nucleotide sequence ID" value="NZ_JACBZS010000001.1"/>
</dbReference>
<reference evidence="2 3" key="1">
    <citation type="submission" date="2020-07" db="EMBL/GenBank/DDBJ databases">
        <title>Sequencing the genomes of 1000 actinobacteria strains.</title>
        <authorList>
            <person name="Klenk H.-P."/>
        </authorList>
    </citation>
    <scope>NUCLEOTIDE SEQUENCE [LARGE SCALE GENOMIC DNA]</scope>
    <source>
        <strain evidence="2 3">DSM 103164</strain>
    </source>
</reference>
<evidence type="ECO:0000313" key="3">
    <source>
        <dbReference type="Proteomes" id="UP000527616"/>
    </source>
</evidence>
<dbReference type="InterPro" id="IPR011037">
    <property type="entry name" value="Pyrv_Knase-like_insert_dom_sf"/>
</dbReference>
<sequence length="262" mass="27398">MSGRVVRVGRAAVKGTRHESLPAAGIGSAGVLGDRALAFCDPERGRVLRTVENPGLVAVRARWDDPVLELDLPGGRRVRDELVETGELVADYWGRAARLQTVGSAHAAAVGALLDRPVVLARAEPGAIVYSGAVTLVTTSALAELSGRIGGPVADERFRANLTVDDAAGPELEALPAGARLAVGSAELIIRGPVPRCAVIDIGERGRPEGALMRALAGYRRRGPEVYFGLDCAVARPGRVAVGDAVRVREPLVGKASRFHFG</sequence>
<dbReference type="InterPro" id="IPR052716">
    <property type="entry name" value="MOSC_domain"/>
</dbReference>
<dbReference type="InterPro" id="IPR005302">
    <property type="entry name" value="MoCF_Sase_C"/>
</dbReference>
<dbReference type="SUPFAM" id="SSF50800">
    <property type="entry name" value="PK beta-barrel domain-like"/>
    <property type="match status" value="1"/>
</dbReference>
<dbReference type="PANTHER" id="PTHR36930">
    <property type="entry name" value="METAL-SULFUR CLUSTER BIOSYNTHESIS PROTEINS YUAD-RELATED"/>
    <property type="match status" value="1"/>
</dbReference>
<feature type="domain" description="MOSC" evidence="1">
    <location>
        <begin position="76"/>
        <end position="249"/>
    </location>
</feature>
<evidence type="ECO:0000313" key="2">
    <source>
        <dbReference type="EMBL" id="NYI71594.1"/>
    </source>
</evidence>
<gene>
    <name evidence="2" type="ORF">GGQ54_002154</name>
</gene>
<keyword evidence="3" id="KW-1185">Reference proteome</keyword>
<evidence type="ECO:0000259" key="1">
    <source>
        <dbReference type="PROSITE" id="PS51340"/>
    </source>
</evidence>
<dbReference type="GO" id="GO:0003824">
    <property type="term" value="F:catalytic activity"/>
    <property type="evidence" value="ECO:0007669"/>
    <property type="project" value="InterPro"/>
</dbReference>
<name>A0A7Z0D9R9_9ACTN</name>